<dbReference type="RefSeq" id="WP_275649483.1">
    <property type="nucleotide sequence ID" value="NZ_JARFVA010000003.1"/>
</dbReference>
<dbReference type="EMBL" id="JARFVA010000003">
    <property type="protein sequence ID" value="MDF0707504.1"/>
    <property type="molecule type" value="Genomic_DNA"/>
</dbReference>
<evidence type="ECO:0000259" key="1">
    <source>
        <dbReference type="Pfam" id="PF10988"/>
    </source>
</evidence>
<feature type="domain" description="Putative auto-transporter adhesin head GIN" evidence="1">
    <location>
        <begin position="39"/>
        <end position="154"/>
    </location>
</feature>
<reference evidence="2 3" key="1">
    <citation type="submission" date="2023-03" db="EMBL/GenBank/DDBJ databases">
        <title>Muricauda XX sp. nov. and Muricauda XXX sp. nov., two novel species isolated from Okinawa Trough.</title>
        <authorList>
            <person name="Cao W."/>
            <person name="Deng X."/>
        </authorList>
    </citation>
    <scope>NUCLEOTIDE SEQUENCE [LARGE SCALE GENOMIC DNA]</scope>
    <source>
        <strain evidence="2 3">81s02</strain>
    </source>
</reference>
<feature type="domain" description="Putative auto-transporter adhesin head GIN" evidence="1">
    <location>
        <begin position="158"/>
        <end position="256"/>
    </location>
</feature>
<keyword evidence="3" id="KW-1185">Reference proteome</keyword>
<protein>
    <submittedName>
        <fullName evidence="2">DUF2807 domain-containing protein</fullName>
    </submittedName>
</protein>
<evidence type="ECO:0000313" key="2">
    <source>
        <dbReference type="EMBL" id="MDF0707504.1"/>
    </source>
</evidence>
<gene>
    <name evidence="2" type="ORF">PY091_09770</name>
</gene>
<sequence length="273" mass="30208">MKKLFILLFAVAPIVVFAQRKPKIKGSRIVTQVSEELPPFNAVVLNDDLEINLKKGLGPGFYISADDNLVDILKFEVVDETLIISSYYTITAKKELEITVNYTGLKGLTVKNGTIVSQDVIDTDELFIDAFNNTRLDIKANASVMDINLEDTSNADFHVEADSLNIHMNKRAQSYVYAQTNSGLLDLEGHSSLTMEGTSDQMQANFMGDSKYKGETMEIGALQLQISGQANARVYAFREVTIGAVDNSSIYLYGQPKITVDQFTGTVQLIKKE</sequence>
<proteinExistence type="predicted"/>
<dbReference type="Gene3D" id="2.160.20.120">
    <property type="match status" value="1"/>
</dbReference>
<dbReference type="InterPro" id="IPR021255">
    <property type="entry name" value="DUF2807"/>
</dbReference>
<evidence type="ECO:0000313" key="3">
    <source>
        <dbReference type="Proteomes" id="UP001217083"/>
    </source>
</evidence>
<dbReference type="Pfam" id="PF10988">
    <property type="entry name" value="DUF2807"/>
    <property type="match status" value="2"/>
</dbReference>
<dbReference type="Proteomes" id="UP001217083">
    <property type="component" value="Unassembled WGS sequence"/>
</dbReference>
<comment type="caution">
    <text evidence="2">The sequence shown here is derived from an EMBL/GenBank/DDBJ whole genome shotgun (WGS) entry which is preliminary data.</text>
</comment>
<name>A0ABT5XNP3_9FLAO</name>
<organism evidence="2 3">
    <name type="scientific">Flagellimonas okinawensis</name>
    <dbReference type="NCBI Taxonomy" id="3031324"/>
    <lineage>
        <taxon>Bacteria</taxon>
        <taxon>Pseudomonadati</taxon>
        <taxon>Bacteroidota</taxon>
        <taxon>Flavobacteriia</taxon>
        <taxon>Flavobacteriales</taxon>
        <taxon>Flavobacteriaceae</taxon>
        <taxon>Flagellimonas</taxon>
    </lineage>
</organism>
<accession>A0ABT5XNP3</accession>